<dbReference type="RefSeq" id="WP_123608571.1">
    <property type="nucleotide sequence ID" value="NZ_RJVG01000003.1"/>
</dbReference>
<dbReference type="EMBL" id="RJVG01000003">
    <property type="protein sequence ID" value="ROR29110.1"/>
    <property type="molecule type" value="Genomic_DNA"/>
</dbReference>
<feature type="domain" description="HTH rpiR-type" evidence="4">
    <location>
        <begin position="2"/>
        <end position="78"/>
    </location>
</feature>
<dbReference type="InterPro" id="IPR001347">
    <property type="entry name" value="SIS_dom"/>
</dbReference>
<evidence type="ECO:0000259" key="5">
    <source>
        <dbReference type="PROSITE" id="PS51464"/>
    </source>
</evidence>
<keyword evidence="3" id="KW-0804">Transcription</keyword>
<dbReference type="InterPro" id="IPR000281">
    <property type="entry name" value="HTH_RpiR"/>
</dbReference>
<keyword evidence="2" id="KW-0238">DNA-binding</keyword>
<dbReference type="InterPro" id="IPR046348">
    <property type="entry name" value="SIS_dom_sf"/>
</dbReference>
<evidence type="ECO:0000259" key="4">
    <source>
        <dbReference type="PROSITE" id="PS51071"/>
    </source>
</evidence>
<name>A0A3N1XR12_9FIRM</name>
<comment type="caution">
    <text evidence="6">The sequence shown here is derived from an EMBL/GenBank/DDBJ whole genome shotgun (WGS) entry which is preliminary data.</text>
</comment>
<organism evidence="6 7">
    <name type="scientific">Mobilisporobacter senegalensis</name>
    <dbReference type="NCBI Taxonomy" id="1329262"/>
    <lineage>
        <taxon>Bacteria</taxon>
        <taxon>Bacillati</taxon>
        <taxon>Bacillota</taxon>
        <taxon>Clostridia</taxon>
        <taxon>Lachnospirales</taxon>
        <taxon>Lachnospiraceae</taxon>
        <taxon>Mobilisporobacter</taxon>
    </lineage>
</organism>
<dbReference type="AlphaFoldDB" id="A0A3N1XR12"/>
<dbReference type="GO" id="GO:1901135">
    <property type="term" value="P:carbohydrate derivative metabolic process"/>
    <property type="evidence" value="ECO:0007669"/>
    <property type="project" value="InterPro"/>
</dbReference>
<evidence type="ECO:0000313" key="7">
    <source>
        <dbReference type="Proteomes" id="UP000273083"/>
    </source>
</evidence>
<dbReference type="Gene3D" id="3.40.50.10490">
    <property type="entry name" value="Glucose-6-phosphate isomerase like protein, domain 1"/>
    <property type="match status" value="1"/>
</dbReference>
<dbReference type="SUPFAM" id="SSF53697">
    <property type="entry name" value="SIS domain"/>
    <property type="match status" value="1"/>
</dbReference>
<protein>
    <submittedName>
        <fullName evidence="6">RpiR family transcriptional regulator</fullName>
    </submittedName>
</protein>
<dbReference type="PROSITE" id="PS51464">
    <property type="entry name" value="SIS"/>
    <property type="match status" value="1"/>
</dbReference>
<dbReference type="GO" id="GO:0003700">
    <property type="term" value="F:DNA-binding transcription factor activity"/>
    <property type="evidence" value="ECO:0007669"/>
    <property type="project" value="InterPro"/>
</dbReference>
<keyword evidence="7" id="KW-1185">Reference proteome</keyword>
<evidence type="ECO:0000313" key="6">
    <source>
        <dbReference type="EMBL" id="ROR29110.1"/>
    </source>
</evidence>
<keyword evidence="1" id="KW-0805">Transcription regulation</keyword>
<evidence type="ECO:0000256" key="2">
    <source>
        <dbReference type="ARBA" id="ARBA00023125"/>
    </source>
</evidence>
<evidence type="ECO:0000256" key="1">
    <source>
        <dbReference type="ARBA" id="ARBA00023015"/>
    </source>
</evidence>
<dbReference type="CDD" id="cd05013">
    <property type="entry name" value="SIS_RpiR"/>
    <property type="match status" value="1"/>
</dbReference>
<dbReference type="Gene3D" id="1.10.10.10">
    <property type="entry name" value="Winged helix-like DNA-binding domain superfamily/Winged helix DNA-binding domain"/>
    <property type="match status" value="1"/>
</dbReference>
<dbReference type="Proteomes" id="UP000273083">
    <property type="component" value="Unassembled WGS sequence"/>
</dbReference>
<dbReference type="PROSITE" id="PS51071">
    <property type="entry name" value="HTH_RPIR"/>
    <property type="match status" value="1"/>
</dbReference>
<feature type="domain" description="SIS" evidence="5">
    <location>
        <begin position="125"/>
        <end position="265"/>
    </location>
</feature>
<proteinExistence type="predicted"/>
<dbReference type="InterPro" id="IPR009057">
    <property type="entry name" value="Homeodomain-like_sf"/>
</dbReference>
<dbReference type="PANTHER" id="PTHR30514">
    <property type="entry name" value="GLUCOKINASE"/>
    <property type="match status" value="1"/>
</dbReference>
<dbReference type="Pfam" id="PF01380">
    <property type="entry name" value="SIS"/>
    <property type="match status" value="1"/>
</dbReference>
<dbReference type="GO" id="GO:0097367">
    <property type="term" value="F:carbohydrate derivative binding"/>
    <property type="evidence" value="ECO:0007669"/>
    <property type="project" value="InterPro"/>
</dbReference>
<dbReference type="PANTHER" id="PTHR30514:SF1">
    <property type="entry name" value="HTH-TYPE TRANSCRIPTIONAL REGULATOR HEXR-RELATED"/>
    <property type="match status" value="1"/>
</dbReference>
<gene>
    <name evidence="6" type="ORF">EDD66_10345</name>
</gene>
<reference evidence="6 7" key="1">
    <citation type="submission" date="2018-11" db="EMBL/GenBank/DDBJ databases">
        <title>Genomic Encyclopedia of Type Strains, Phase IV (KMG-IV): sequencing the most valuable type-strain genomes for metagenomic binning, comparative biology and taxonomic classification.</title>
        <authorList>
            <person name="Goeker M."/>
        </authorList>
    </citation>
    <scope>NUCLEOTIDE SEQUENCE [LARGE SCALE GENOMIC DNA]</scope>
    <source>
        <strain evidence="6 7">DSM 26537</strain>
    </source>
</reference>
<dbReference type="OrthoDB" id="63027at2"/>
<dbReference type="InterPro" id="IPR047640">
    <property type="entry name" value="RpiR-like"/>
</dbReference>
<dbReference type="GO" id="GO:0003677">
    <property type="term" value="F:DNA binding"/>
    <property type="evidence" value="ECO:0007669"/>
    <property type="project" value="UniProtKB-KW"/>
</dbReference>
<accession>A0A3N1XR12</accession>
<dbReference type="Pfam" id="PF01418">
    <property type="entry name" value="HTH_6"/>
    <property type="match status" value="1"/>
</dbReference>
<dbReference type="InterPro" id="IPR035472">
    <property type="entry name" value="RpiR-like_SIS"/>
</dbReference>
<sequence>MKSVLVRLQEYSGQASGAEKGVIKYLMQNPERAVNCNVHELAEITFSSPSTIIRLCRKLGFQGFKEMHKSLLYEMALRKSTNREKGKEITKEDSLESIVDKVTYKNIVSLENTRKLIDIDILEACVDLLCKSQTICLFGMGSSLLVAKDAYLKFLRMNKPCLISEDWHAQLLQARNIRNKDVAIVISYSGLTEEVLRCAAEVKQKGAPIIAITRFEDSPLSRMADYNLSVAATEFIFRSGAMSSRIAQLSLIDILYTGFLNRQYESSLTQFQRTHIDKPYHHITQDESNNENRIKEE</sequence>
<dbReference type="InterPro" id="IPR036388">
    <property type="entry name" value="WH-like_DNA-bd_sf"/>
</dbReference>
<evidence type="ECO:0000256" key="3">
    <source>
        <dbReference type="ARBA" id="ARBA00023163"/>
    </source>
</evidence>
<dbReference type="SUPFAM" id="SSF46689">
    <property type="entry name" value="Homeodomain-like"/>
    <property type="match status" value="1"/>
</dbReference>